<sequence>MRHPQSLVAGMMWFDPDRQDVLSNIRHLALERDGLRKYGWEAHDGEQYGRQELFDERIQLTTSFRKRFCQGCTGGDWAVRLQAKEVAQSAHSKGAPDQEPQRISLLFYIGNEQVQNSIRIAPRLSGSTDHIIAEGRDSPVGSWALHMQGSKGVKLFHLGLNTPHFHNLTELVLDDLASGHEAVVMSSSRRRGGGPGKLQLSNSADPGSNLALFQVTRDLPLVVDFVFTGSLALEDTQSSPRIASWWDNLPLFGQPLHHCVPSLKQQVAKETPAQRFDALSGMALTRELEEGEAAFKKRFQQVFGNADDKGRLHQGASKAALSNMLGGIGYFFGASDVRKNGTDGVGQSWPAALFSAVPSRPFFPRGFIWDEGFHQLLIRQWDKRLSRDILAHWLDLLSEDGWIAREQILGEEARARVPADFLVQSPDVANPPTLFLPLADMAQRVAKAGSQIDEDGREELAFLKAAYPRLLTWFEWFKRTQAGPVPGSFRWRGREPAVDYDSELNKKTFASGLDDYPRSSHPSDMERHVDLLCWMALASRALATIASSIAIPKSEVGAIQETAQQLSDVRRLNELHYDRAAGQYRDWGEHTEAVSMQWVDWKTPEGHFVKRSLVRVVEKPEPSLQLVPHFGYVGLFPMLVRMLPADSSELGGLLKGMADPGQLWTQHGLRSLSKNSSIYNQYNTEHDAPYWRAPIWLNINFLALSALKHYSQVPGRNQEQARQLYAALRDSILSNVGRQYQLTGYLWENYKDDTGNGQGSHPFTGWTALLVLMESETYFDV</sequence>
<keyword evidence="6" id="KW-0735">Signal-anchor</keyword>
<feature type="domain" description="Glycosyl hydrolase family 63 C-terminal" evidence="13">
    <location>
        <begin position="281"/>
        <end position="775"/>
    </location>
</feature>
<evidence type="ECO:0000256" key="4">
    <source>
        <dbReference type="ARBA" id="ARBA00022801"/>
    </source>
</evidence>
<keyword evidence="7" id="KW-1133">Transmembrane helix</keyword>
<dbReference type="PANTHER" id="PTHR10412:SF11">
    <property type="entry name" value="MANNOSYL-OLIGOSACCHARIDE GLUCOSIDASE"/>
    <property type="match status" value="1"/>
</dbReference>
<keyword evidence="4 12" id="KW-0378">Hydrolase</keyword>
<dbReference type="EC" id="3.2.1.106" evidence="11 12"/>
<evidence type="ECO:0000256" key="6">
    <source>
        <dbReference type="ARBA" id="ARBA00022968"/>
    </source>
</evidence>
<accession>A0ABP1FLI8</accession>
<evidence type="ECO:0000259" key="13">
    <source>
        <dbReference type="Pfam" id="PF03200"/>
    </source>
</evidence>
<evidence type="ECO:0000313" key="16">
    <source>
        <dbReference type="Proteomes" id="UP001497392"/>
    </source>
</evidence>
<proteinExistence type="inferred from homology"/>
<dbReference type="Proteomes" id="UP001497392">
    <property type="component" value="Unassembled WGS sequence"/>
</dbReference>
<dbReference type="EMBL" id="CAXHTA020000003">
    <property type="protein sequence ID" value="CAL5220064.1"/>
    <property type="molecule type" value="Genomic_DNA"/>
</dbReference>
<keyword evidence="8" id="KW-0472">Membrane</keyword>
<evidence type="ECO:0000256" key="11">
    <source>
        <dbReference type="ARBA" id="ARBA00038888"/>
    </source>
</evidence>
<reference evidence="15 16" key="1">
    <citation type="submission" date="2024-06" db="EMBL/GenBank/DDBJ databases">
        <authorList>
            <person name="Kraege A."/>
            <person name="Thomma B."/>
        </authorList>
    </citation>
    <scope>NUCLEOTIDE SEQUENCE [LARGE SCALE GENOMIC DNA]</scope>
</reference>
<dbReference type="InterPro" id="IPR004888">
    <property type="entry name" value="Glycoside_hydrolase_63"/>
</dbReference>
<comment type="subcellular location">
    <subcellularLocation>
        <location evidence="1 12">Endoplasmic reticulum membrane</location>
        <topology evidence="1 12">Single-pass type II membrane protein</topology>
    </subcellularLocation>
</comment>
<dbReference type="InterPro" id="IPR008928">
    <property type="entry name" value="6-hairpin_glycosidase_sf"/>
</dbReference>
<evidence type="ECO:0000256" key="8">
    <source>
        <dbReference type="ARBA" id="ARBA00023136"/>
    </source>
</evidence>
<dbReference type="InterPro" id="IPR012341">
    <property type="entry name" value="6hp_glycosidase-like_sf"/>
</dbReference>
<gene>
    <name evidence="15" type="primary">g2015</name>
    <name evidence="15" type="ORF">VP750_LOCUS1723</name>
</gene>
<dbReference type="InterPro" id="IPR031335">
    <property type="entry name" value="Glyco_hydro_63_C"/>
</dbReference>
<dbReference type="SUPFAM" id="SSF48208">
    <property type="entry name" value="Six-hairpin glycosidases"/>
    <property type="match status" value="1"/>
</dbReference>
<keyword evidence="9" id="KW-0325">Glycoprotein</keyword>
<evidence type="ECO:0000256" key="2">
    <source>
        <dbReference type="ARBA" id="ARBA00010833"/>
    </source>
</evidence>
<keyword evidence="3" id="KW-0812">Transmembrane</keyword>
<dbReference type="InterPro" id="IPR038518">
    <property type="entry name" value="Glyco_hydro_63N_sf"/>
</dbReference>
<evidence type="ECO:0000256" key="7">
    <source>
        <dbReference type="ARBA" id="ARBA00022989"/>
    </source>
</evidence>
<evidence type="ECO:0000256" key="1">
    <source>
        <dbReference type="ARBA" id="ARBA00004648"/>
    </source>
</evidence>
<evidence type="ECO:0000256" key="12">
    <source>
        <dbReference type="RuleBase" id="RU368089"/>
    </source>
</evidence>
<feature type="domain" description="Glycosyl hydrolase family 63 N-terminal" evidence="14">
    <location>
        <begin position="2"/>
        <end position="150"/>
    </location>
</feature>
<evidence type="ECO:0000313" key="15">
    <source>
        <dbReference type="EMBL" id="CAL5220064.1"/>
    </source>
</evidence>
<evidence type="ECO:0000256" key="5">
    <source>
        <dbReference type="ARBA" id="ARBA00022824"/>
    </source>
</evidence>
<protein>
    <recommendedName>
        <fullName evidence="11 12">Mannosyl-oligosaccharide glucosidase</fullName>
        <ecNumber evidence="11 12">3.2.1.106</ecNumber>
    </recommendedName>
</protein>
<comment type="similarity">
    <text evidence="2 12">Belongs to the glycosyl hydrolase 63 family.</text>
</comment>
<dbReference type="Pfam" id="PF03200">
    <property type="entry name" value="Glyco_hydro_63"/>
    <property type="match status" value="1"/>
</dbReference>
<evidence type="ECO:0000256" key="9">
    <source>
        <dbReference type="ARBA" id="ARBA00023180"/>
    </source>
</evidence>
<comment type="caution">
    <text evidence="15">The sequence shown here is derived from an EMBL/GenBank/DDBJ whole genome shotgun (WGS) entry which is preliminary data.</text>
</comment>
<keyword evidence="16" id="KW-1185">Reference proteome</keyword>
<evidence type="ECO:0000256" key="3">
    <source>
        <dbReference type="ARBA" id="ARBA00022692"/>
    </source>
</evidence>
<dbReference type="Pfam" id="PF16923">
    <property type="entry name" value="Glyco_hydro_63N"/>
    <property type="match status" value="1"/>
</dbReference>
<name>A0ABP1FLI8_9CHLO</name>
<keyword evidence="10 12" id="KW-0326">Glycosidase</keyword>
<dbReference type="Gene3D" id="2.70.98.110">
    <property type="entry name" value="Glycosyl hydrolase family 63, N-terminal domain"/>
    <property type="match status" value="1"/>
</dbReference>
<comment type="function">
    <text evidence="12">Cleaves the distal alpha 1,2-linked glucose residue from the Glc(3)Man(9)GlcNAc(2) oligosaccharide precursor.</text>
</comment>
<evidence type="ECO:0000259" key="14">
    <source>
        <dbReference type="Pfam" id="PF16923"/>
    </source>
</evidence>
<dbReference type="InterPro" id="IPR031631">
    <property type="entry name" value="Glyco_hydro_63N"/>
</dbReference>
<organism evidence="15 16">
    <name type="scientific">Coccomyxa viridis</name>
    <dbReference type="NCBI Taxonomy" id="1274662"/>
    <lineage>
        <taxon>Eukaryota</taxon>
        <taxon>Viridiplantae</taxon>
        <taxon>Chlorophyta</taxon>
        <taxon>core chlorophytes</taxon>
        <taxon>Trebouxiophyceae</taxon>
        <taxon>Trebouxiophyceae incertae sedis</taxon>
        <taxon>Coccomyxaceae</taxon>
        <taxon>Coccomyxa</taxon>
    </lineage>
</organism>
<dbReference type="PANTHER" id="PTHR10412">
    <property type="entry name" value="MANNOSYL-OLIGOSACCHARIDE GLUCOSIDASE"/>
    <property type="match status" value="1"/>
</dbReference>
<evidence type="ECO:0000256" key="10">
    <source>
        <dbReference type="ARBA" id="ARBA00023295"/>
    </source>
</evidence>
<keyword evidence="5 12" id="KW-0256">Endoplasmic reticulum</keyword>
<dbReference type="Gene3D" id="1.50.10.10">
    <property type="match status" value="1"/>
</dbReference>
<comment type="catalytic activity">
    <reaction evidence="12">
        <text>N(4)-(alpha-D-Glc-(1-&gt;2)-alpha-D-Glc-(1-&gt;3)-alpha-D-Glc-(1-&gt;3)-alpha-D-Man-(1-&gt;2)-alpha-D-Man-(1-&gt;2)-alpha-D-Man-(1-&gt;3)-[alpha-D-Man-(1-&gt;2)-alpha-D-Man-(1-&gt;3)-[alpha-D-Man-(1-&gt;2)-alpha-D-Man-(1-&gt;6)]-alpha-D-Man-(1-&gt;6)]-beta-D-Man-(1-&gt;4)-beta-D-GlcNAc-(1-&gt;4)-beta-D-GlcNAc)-L-asparaginyl-[protein] + H2O = N(4)-(alpha-D-Glc-(1-&gt;3)-alpha-D-Glc-(1-&gt;3)-alpha-D-Man-(1-&gt;2)-alpha-D-Man-(1-&gt;2)-alpha-D-Man-(1-&gt;3)-[alpha-D-Man-(1-&gt;2)-alpha-D-Man-(1-&gt;3)-[alpha-D-Man-(1-&gt;2)-alpha-D-Man-(1-&gt;6)]-alpha-D-Man-(1-&gt;6)]-beta-D-Man-(1-&gt;4)-beta-D-GlcNAc-(1-&gt;4)-beta-D-GlcNAc)-L-asparaginyl-[protein] + beta-D-glucose</text>
        <dbReference type="Rhea" id="RHEA:55988"/>
        <dbReference type="Rhea" id="RHEA-COMP:12806"/>
        <dbReference type="Rhea" id="RHEA-COMP:14355"/>
        <dbReference type="ChEBI" id="CHEBI:15377"/>
        <dbReference type="ChEBI" id="CHEBI:15903"/>
        <dbReference type="ChEBI" id="CHEBI:59082"/>
        <dbReference type="ChEBI" id="CHEBI:132537"/>
        <dbReference type="EC" id="3.2.1.106"/>
    </reaction>
</comment>